<dbReference type="InterPro" id="IPR039418">
    <property type="entry name" value="LexA-like"/>
</dbReference>
<keyword evidence="1" id="KW-0805">Transcription regulation</keyword>
<reference evidence="5 6" key="1">
    <citation type="submission" date="2015-03" db="EMBL/GenBank/DDBJ databases">
        <authorList>
            <consortium name="Pathogen Informatics"/>
            <person name="Murphy D."/>
        </authorList>
    </citation>
    <scope>NUCLEOTIDE SEQUENCE [LARGE SCALE GENOMIC DNA]</scope>
    <source>
        <strain evidence="5 6">IP05342</strain>
    </source>
</reference>
<evidence type="ECO:0000256" key="1">
    <source>
        <dbReference type="ARBA" id="ARBA00023015"/>
    </source>
</evidence>
<dbReference type="EMBL" id="CPXJ01000063">
    <property type="protein sequence ID" value="CNE50878.1"/>
    <property type="molecule type" value="Genomic_DNA"/>
</dbReference>
<evidence type="ECO:0000259" key="4">
    <source>
        <dbReference type="PROSITE" id="PS50943"/>
    </source>
</evidence>
<dbReference type="PANTHER" id="PTHR40661:SF2">
    <property type="entry name" value="HTH-TYPE TRANSCRIPTIONAL REGULATOR PRTR"/>
    <property type="match status" value="1"/>
</dbReference>
<dbReference type="InterPro" id="IPR015927">
    <property type="entry name" value="Peptidase_S24_S26A/B/C"/>
</dbReference>
<keyword evidence="6" id="KW-1185">Reference proteome</keyword>
<dbReference type="Pfam" id="PF00717">
    <property type="entry name" value="Peptidase_S24"/>
    <property type="match status" value="1"/>
</dbReference>
<evidence type="ECO:0000313" key="5">
    <source>
        <dbReference type="EMBL" id="CNE50878.1"/>
    </source>
</evidence>
<organism evidence="5 6">
    <name type="scientific">Yersinia enterocolitica</name>
    <dbReference type="NCBI Taxonomy" id="630"/>
    <lineage>
        <taxon>Bacteria</taxon>
        <taxon>Pseudomonadati</taxon>
        <taxon>Pseudomonadota</taxon>
        <taxon>Gammaproteobacteria</taxon>
        <taxon>Enterobacterales</taxon>
        <taxon>Yersiniaceae</taxon>
        <taxon>Yersinia</taxon>
    </lineage>
</organism>
<keyword evidence="2" id="KW-0238">DNA-binding</keyword>
<sequence length="237" mass="26391">MDSLTLAQRLKIAMESAGYTQLKLAEKVGVTQGAIQKLVSGKAKSTRNIIDIAEALQVSPQWLNSGEGSMKPTKESITLPEKEWKGVAVDVWDDNTPLGDDEVYIPYYKSIELAAGAGCTTNEDYNGYKLRFSKSTLRRYGADPKNVVSFPVHGPSMDPVIPDKSTVTVDKGHTKITDGGIYAIEHEDLFRVKLLYRLPGHRVSLRSYNKDDFPDEDVDLDKIKIIGRVINWSVMAW</sequence>
<dbReference type="Gene3D" id="1.10.260.40">
    <property type="entry name" value="lambda repressor-like DNA-binding domains"/>
    <property type="match status" value="1"/>
</dbReference>
<feature type="domain" description="HTH cro/C1-type" evidence="4">
    <location>
        <begin position="10"/>
        <end position="63"/>
    </location>
</feature>
<dbReference type="SUPFAM" id="SSF47413">
    <property type="entry name" value="lambda repressor-like DNA-binding domains"/>
    <property type="match status" value="1"/>
</dbReference>
<dbReference type="CDD" id="cd00093">
    <property type="entry name" value="HTH_XRE"/>
    <property type="match status" value="1"/>
</dbReference>
<dbReference type="PANTHER" id="PTHR40661">
    <property type="match status" value="1"/>
</dbReference>
<proteinExistence type="predicted"/>
<accession>A0ABP1YCM6</accession>
<evidence type="ECO:0000313" key="6">
    <source>
        <dbReference type="Proteomes" id="UP000041601"/>
    </source>
</evidence>
<dbReference type="InterPro" id="IPR036286">
    <property type="entry name" value="LexA/Signal_pep-like_sf"/>
</dbReference>
<gene>
    <name evidence="5" type="primary">cI_3</name>
    <name evidence="5" type="ORF">ERS137959_03974</name>
</gene>
<dbReference type="PROSITE" id="PS50943">
    <property type="entry name" value="HTH_CROC1"/>
    <property type="match status" value="1"/>
</dbReference>
<evidence type="ECO:0000256" key="2">
    <source>
        <dbReference type="ARBA" id="ARBA00023125"/>
    </source>
</evidence>
<dbReference type="Proteomes" id="UP000041601">
    <property type="component" value="Unassembled WGS sequence"/>
</dbReference>
<evidence type="ECO:0000256" key="3">
    <source>
        <dbReference type="ARBA" id="ARBA00023163"/>
    </source>
</evidence>
<dbReference type="SUPFAM" id="SSF51306">
    <property type="entry name" value="LexA/Signal peptidase"/>
    <property type="match status" value="1"/>
</dbReference>
<dbReference type="InterPro" id="IPR010982">
    <property type="entry name" value="Lambda_DNA-bd_dom_sf"/>
</dbReference>
<dbReference type="InterPro" id="IPR001387">
    <property type="entry name" value="Cro/C1-type_HTH"/>
</dbReference>
<dbReference type="RefSeq" id="WP_050156817.1">
    <property type="nucleotide sequence ID" value="NZ_CPXJ01000063.1"/>
</dbReference>
<comment type="caution">
    <text evidence="5">The sequence shown here is derived from an EMBL/GenBank/DDBJ whole genome shotgun (WGS) entry which is preliminary data.</text>
</comment>
<dbReference type="Pfam" id="PF01381">
    <property type="entry name" value="HTH_3"/>
    <property type="match status" value="1"/>
</dbReference>
<dbReference type="SMART" id="SM00530">
    <property type="entry name" value="HTH_XRE"/>
    <property type="match status" value="1"/>
</dbReference>
<dbReference type="Gene3D" id="2.10.109.10">
    <property type="entry name" value="Umud Fragment, subunit A"/>
    <property type="match status" value="1"/>
</dbReference>
<dbReference type="CDD" id="cd06529">
    <property type="entry name" value="S24_LexA-like"/>
    <property type="match status" value="1"/>
</dbReference>
<keyword evidence="3" id="KW-0804">Transcription</keyword>
<protein>
    <submittedName>
        <fullName evidence="5">Repressor protein CI</fullName>
    </submittedName>
</protein>
<name>A0ABP1YCM6_YEREN</name>